<comment type="caution">
    <text evidence="7">The sequence shown here is derived from an EMBL/GenBank/DDBJ whole genome shotgun (WGS) entry which is preliminary data.</text>
</comment>
<evidence type="ECO:0000256" key="4">
    <source>
        <dbReference type="ARBA" id="ARBA00022801"/>
    </source>
</evidence>
<dbReference type="AlphaFoldDB" id="A0A926EH27"/>
<organism evidence="7 8">
    <name type="scientific">Zhenhengia yiwuensis</name>
    <dbReference type="NCBI Taxonomy" id="2763666"/>
    <lineage>
        <taxon>Bacteria</taxon>
        <taxon>Bacillati</taxon>
        <taxon>Bacillota</taxon>
        <taxon>Clostridia</taxon>
        <taxon>Lachnospirales</taxon>
        <taxon>Lachnospiraceae</taxon>
        <taxon>Zhenhengia</taxon>
    </lineage>
</organism>
<dbReference type="EMBL" id="JACRSY010000002">
    <property type="protein sequence ID" value="MBC8578337.1"/>
    <property type="molecule type" value="Genomic_DNA"/>
</dbReference>
<proteinExistence type="inferred from homology"/>
<evidence type="ECO:0000256" key="2">
    <source>
        <dbReference type="ARBA" id="ARBA00022490"/>
    </source>
</evidence>
<reference evidence="7" key="1">
    <citation type="submission" date="2020-08" db="EMBL/GenBank/DDBJ databases">
        <title>Genome public.</title>
        <authorList>
            <person name="Liu C."/>
            <person name="Sun Q."/>
        </authorList>
    </citation>
    <scope>NUCLEOTIDE SEQUENCE</scope>
    <source>
        <strain evidence="7">NSJ-12</strain>
    </source>
</reference>
<keyword evidence="2 6" id="KW-0963">Cytoplasm</keyword>
<accession>A0A926EH27</accession>
<comment type="catalytic activity">
    <reaction evidence="6">
        <text>Exonucleolytic cleavage in either 5'- to 3'- or 3'- to 5'-direction to yield nucleoside 5'-phosphates.</text>
        <dbReference type="EC" id="3.1.11.6"/>
    </reaction>
</comment>
<dbReference type="Proteomes" id="UP000655830">
    <property type="component" value="Unassembled WGS sequence"/>
</dbReference>
<dbReference type="NCBIfam" id="TIGR01280">
    <property type="entry name" value="xseB"/>
    <property type="match status" value="1"/>
</dbReference>
<keyword evidence="8" id="KW-1185">Reference proteome</keyword>
<keyword evidence="3 6" id="KW-0540">Nuclease</keyword>
<dbReference type="Gene3D" id="1.10.287.1040">
    <property type="entry name" value="Exonuclease VII, small subunit"/>
    <property type="match status" value="1"/>
</dbReference>
<dbReference type="PANTHER" id="PTHR34137:SF1">
    <property type="entry name" value="EXODEOXYRIBONUCLEASE 7 SMALL SUBUNIT"/>
    <property type="match status" value="1"/>
</dbReference>
<dbReference type="Pfam" id="PF02609">
    <property type="entry name" value="Exonuc_VII_S"/>
    <property type="match status" value="1"/>
</dbReference>
<keyword evidence="4 6" id="KW-0378">Hydrolase</keyword>
<evidence type="ECO:0000256" key="6">
    <source>
        <dbReference type="HAMAP-Rule" id="MF_00337"/>
    </source>
</evidence>
<comment type="subunit">
    <text evidence="6">Heterooligomer composed of large and small subunits.</text>
</comment>
<protein>
    <recommendedName>
        <fullName evidence="6">Exodeoxyribonuclease 7 small subunit</fullName>
        <ecNumber evidence="6">3.1.11.6</ecNumber>
    </recommendedName>
    <alternativeName>
        <fullName evidence="6">Exodeoxyribonuclease VII small subunit</fullName>
        <shortName evidence="6">Exonuclease VII small subunit</shortName>
    </alternativeName>
</protein>
<dbReference type="GO" id="GO:0005829">
    <property type="term" value="C:cytosol"/>
    <property type="evidence" value="ECO:0007669"/>
    <property type="project" value="TreeGrafter"/>
</dbReference>
<evidence type="ECO:0000256" key="5">
    <source>
        <dbReference type="ARBA" id="ARBA00022839"/>
    </source>
</evidence>
<evidence type="ECO:0000256" key="1">
    <source>
        <dbReference type="ARBA" id="ARBA00009998"/>
    </source>
</evidence>
<dbReference type="GO" id="GO:0009318">
    <property type="term" value="C:exodeoxyribonuclease VII complex"/>
    <property type="evidence" value="ECO:0007669"/>
    <property type="project" value="UniProtKB-UniRule"/>
</dbReference>
<evidence type="ECO:0000313" key="8">
    <source>
        <dbReference type="Proteomes" id="UP000655830"/>
    </source>
</evidence>
<dbReference type="GO" id="GO:0008855">
    <property type="term" value="F:exodeoxyribonuclease VII activity"/>
    <property type="evidence" value="ECO:0007669"/>
    <property type="project" value="UniProtKB-UniRule"/>
</dbReference>
<gene>
    <name evidence="6 7" type="primary">xseB</name>
    <name evidence="7" type="ORF">H8718_02105</name>
</gene>
<dbReference type="PIRSF" id="PIRSF006488">
    <property type="entry name" value="Exonuc_VII_S"/>
    <property type="match status" value="1"/>
</dbReference>
<evidence type="ECO:0000256" key="3">
    <source>
        <dbReference type="ARBA" id="ARBA00022722"/>
    </source>
</evidence>
<comment type="function">
    <text evidence="6">Bidirectionally degrades single-stranded DNA into large acid-insoluble oligonucleotides, which are then degraded further into small acid-soluble oligonucleotides.</text>
</comment>
<dbReference type="EC" id="3.1.11.6" evidence="6"/>
<dbReference type="RefSeq" id="WP_177669468.1">
    <property type="nucleotide sequence ID" value="NZ_JACRSY010000002.1"/>
</dbReference>
<evidence type="ECO:0000313" key="7">
    <source>
        <dbReference type="EMBL" id="MBC8578337.1"/>
    </source>
</evidence>
<sequence length="77" mass="8649">MAKKIAKNFESAMEELEKLIYSLEDGSLSLDESIKTYKKGMELAAFCSEALQKAEQEIYVLEHNAISKMNGEDNNGE</sequence>
<dbReference type="InterPro" id="IPR037004">
    <property type="entry name" value="Exonuc_VII_ssu_sf"/>
</dbReference>
<name>A0A926EH27_9FIRM</name>
<dbReference type="PANTHER" id="PTHR34137">
    <property type="entry name" value="EXODEOXYRIBONUCLEASE 7 SMALL SUBUNIT"/>
    <property type="match status" value="1"/>
</dbReference>
<dbReference type="GO" id="GO:0006308">
    <property type="term" value="P:DNA catabolic process"/>
    <property type="evidence" value="ECO:0007669"/>
    <property type="project" value="UniProtKB-UniRule"/>
</dbReference>
<keyword evidence="5 6" id="KW-0269">Exonuclease</keyword>
<dbReference type="HAMAP" id="MF_00337">
    <property type="entry name" value="Exonuc_7_S"/>
    <property type="match status" value="1"/>
</dbReference>
<comment type="similarity">
    <text evidence="1 6">Belongs to the XseB family.</text>
</comment>
<comment type="subcellular location">
    <subcellularLocation>
        <location evidence="6">Cytoplasm</location>
    </subcellularLocation>
</comment>
<dbReference type="InterPro" id="IPR003761">
    <property type="entry name" value="Exonuc_VII_S"/>
</dbReference>
<dbReference type="SUPFAM" id="SSF116842">
    <property type="entry name" value="XseB-like"/>
    <property type="match status" value="1"/>
</dbReference>